<dbReference type="Proteomes" id="UP001164929">
    <property type="component" value="Chromosome 7"/>
</dbReference>
<protein>
    <submittedName>
        <fullName evidence="1">Uncharacterized protein</fullName>
    </submittedName>
</protein>
<comment type="caution">
    <text evidence="1">The sequence shown here is derived from an EMBL/GenBank/DDBJ whole genome shotgun (WGS) entry which is preliminary data.</text>
</comment>
<reference evidence="1" key="1">
    <citation type="journal article" date="2023" name="Mol. Ecol. Resour.">
        <title>Chromosome-level genome assembly of a triploid poplar Populus alba 'Berolinensis'.</title>
        <authorList>
            <person name="Chen S."/>
            <person name="Yu Y."/>
            <person name="Wang X."/>
            <person name="Wang S."/>
            <person name="Zhang T."/>
            <person name="Zhou Y."/>
            <person name="He R."/>
            <person name="Meng N."/>
            <person name="Wang Y."/>
            <person name="Liu W."/>
            <person name="Liu Z."/>
            <person name="Liu J."/>
            <person name="Guo Q."/>
            <person name="Huang H."/>
            <person name="Sederoff R.R."/>
            <person name="Wang G."/>
            <person name="Qu G."/>
            <person name="Chen S."/>
        </authorList>
    </citation>
    <scope>NUCLEOTIDE SEQUENCE</scope>
    <source>
        <strain evidence="1">SC-2020</strain>
    </source>
</reference>
<evidence type="ECO:0000313" key="1">
    <source>
        <dbReference type="EMBL" id="KAJ6990729.1"/>
    </source>
</evidence>
<organism evidence="1 2">
    <name type="scientific">Populus alba x Populus x berolinensis</name>
    <dbReference type="NCBI Taxonomy" id="444605"/>
    <lineage>
        <taxon>Eukaryota</taxon>
        <taxon>Viridiplantae</taxon>
        <taxon>Streptophyta</taxon>
        <taxon>Embryophyta</taxon>
        <taxon>Tracheophyta</taxon>
        <taxon>Spermatophyta</taxon>
        <taxon>Magnoliopsida</taxon>
        <taxon>eudicotyledons</taxon>
        <taxon>Gunneridae</taxon>
        <taxon>Pentapetalae</taxon>
        <taxon>rosids</taxon>
        <taxon>fabids</taxon>
        <taxon>Malpighiales</taxon>
        <taxon>Salicaceae</taxon>
        <taxon>Saliceae</taxon>
        <taxon>Populus</taxon>
    </lineage>
</organism>
<accession>A0AAD6QI38</accession>
<keyword evidence="2" id="KW-1185">Reference proteome</keyword>
<sequence length="84" mass="9691">MDDDVSEVNDDRSKGLFLKNIRSGRLRAFAFRPRLESFCCIFPSLDSLIQFCDYFANLHNDPAVCFSLQLESDFSVFGTFRQPL</sequence>
<dbReference type="AlphaFoldDB" id="A0AAD6QI38"/>
<gene>
    <name evidence="1" type="ORF">NC653_019093</name>
</gene>
<dbReference type="EMBL" id="JAQIZT010000007">
    <property type="protein sequence ID" value="KAJ6990729.1"/>
    <property type="molecule type" value="Genomic_DNA"/>
</dbReference>
<name>A0AAD6QI38_9ROSI</name>
<proteinExistence type="predicted"/>
<evidence type="ECO:0000313" key="2">
    <source>
        <dbReference type="Proteomes" id="UP001164929"/>
    </source>
</evidence>